<feature type="region of interest" description="Disordered" evidence="1">
    <location>
        <begin position="244"/>
        <end position="270"/>
    </location>
</feature>
<feature type="region of interest" description="Disordered" evidence="1">
    <location>
        <begin position="297"/>
        <end position="317"/>
    </location>
</feature>
<name>F4RK64_MELLP</name>
<reference evidence="3" key="1">
    <citation type="journal article" date="2011" name="Proc. Natl. Acad. Sci. U.S.A.">
        <title>Obligate biotrophy features unraveled by the genomic analysis of rust fungi.</title>
        <authorList>
            <person name="Duplessis S."/>
            <person name="Cuomo C.A."/>
            <person name="Lin Y.-C."/>
            <person name="Aerts A."/>
            <person name="Tisserant E."/>
            <person name="Veneault-Fourrey C."/>
            <person name="Joly D.L."/>
            <person name="Hacquard S."/>
            <person name="Amselem J."/>
            <person name="Cantarel B.L."/>
            <person name="Chiu R."/>
            <person name="Coutinho P.M."/>
            <person name="Feau N."/>
            <person name="Field M."/>
            <person name="Frey P."/>
            <person name="Gelhaye E."/>
            <person name="Goldberg J."/>
            <person name="Grabherr M.G."/>
            <person name="Kodira C.D."/>
            <person name="Kohler A."/>
            <person name="Kuees U."/>
            <person name="Lindquist E.A."/>
            <person name="Lucas S.M."/>
            <person name="Mago R."/>
            <person name="Mauceli E."/>
            <person name="Morin E."/>
            <person name="Murat C."/>
            <person name="Pangilinan J.L."/>
            <person name="Park R."/>
            <person name="Pearson M."/>
            <person name="Quesneville H."/>
            <person name="Rouhier N."/>
            <person name="Sakthikumar S."/>
            <person name="Salamov A.A."/>
            <person name="Schmutz J."/>
            <person name="Selles B."/>
            <person name="Shapiro H."/>
            <person name="Tanguay P."/>
            <person name="Tuskan G.A."/>
            <person name="Henrissat B."/>
            <person name="Van de Peer Y."/>
            <person name="Rouze P."/>
            <person name="Ellis J.G."/>
            <person name="Dodds P.N."/>
            <person name="Schein J.E."/>
            <person name="Zhong S."/>
            <person name="Hamelin R.C."/>
            <person name="Grigoriev I.V."/>
            <person name="Szabo L.J."/>
            <person name="Martin F."/>
        </authorList>
    </citation>
    <scope>NUCLEOTIDE SEQUENCE [LARGE SCALE GENOMIC DNA]</scope>
    <source>
        <strain evidence="3">98AG31 / pathotype 3-4-7</strain>
    </source>
</reference>
<sequence>MYDMGGHLPSEHLCQSHNAVNQYMYPGCRTQALLFQSYSLQQRQSHRLFRDPRKPQFLDTNGASFPRNARYYDTRSNRYIGFKASDGPFRPGNRIHWAEDGVQLYFSTPQPGKRNLHLLVILSVALEVLQTGLCQVTLSSKLALVCEATGWLRNIQNHSLAICFAAIGFRSHGASCANILCNPHHEAQYFVPKSTVYLGDLWDSFPADVGNNQCNPMLHWHPRRITDNWANLVCLNSEKLFEHSDDHKKNQNNKPIESKETAIDPHSNAHTRSGVHVLTTATFNERFPLVSLVLPASSSTDTSSGVTCKGDGEASSETLRKDTSMMMRPDISNRYTATITGGIHN</sequence>
<protein>
    <submittedName>
        <fullName evidence="2">Uncharacterized protein</fullName>
    </submittedName>
</protein>
<dbReference type="KEGG" id="mlr:MELLADRAFT_106042"/>
<dbReference type="VEuPathDB" id="FungiDB:MELLADRAFT_106042"/>
<dbReference type="GeneID" id="18922790"/>
<dbReference type="RefSeq" id="XP_007409484.1">
    <property type="nucleotide sequence ID" value="XM_007409422.1"/>
</dbReference>
<dbReference type="OrthoDB" id="2681808at2759"/>
<accession>F4RK64</accession>
<dbReference type="HOGENOM" id="CLU_804300_0_0_1"/>
<dbReference type="Proteomes" id="UP000001072">
    <property type="component" value="Unassembled WGS sequence"/>
</dbReference>
<dbReference type="InParanoid" id="F4RK64"/>
<keyword evidence="3" id="KW-1185">Reference proteome</keyword>
<dbReference type="EMBL" id="GL883105">
    <property type="protein sequence ID" value="EGG07042.1"/>
    <property type="molecule type" value="Genomic_DNA"/>
</dbReference>
<dbReference type="AlphaFoldDB" id="F4RK64"/>
<evidence type="ECO:0000313" key="2">
    <source>
        <dbReference type="EMBL" id="EGG07042.1"/>
    </source>
</evidence>
<proteinExistence type="predicted"/>
<evidence type="ECO:0000256" key="1">
    <source>
        <dbReference type="SAM" id="MobiDB-lite"/>
    </source>
</evidence>
<gene>
    <name evidence="2" type="ORF">MELLADRAFT_106042</name>
</gene>
<evidence type="ECO:0000313" key="3">
    <source>
        <dbReference type="Proteomes" id="UP000001072"/>
    </source>
</evidence>
<organism evidence="3">
    <name type="scientific">Melampsora larici-populina (strain 98AG31 / pathotype 3-4-7)</name>
    <name type="common">Poplar leaf rust fungus</name>
    <dbReference type="NCBI Taxonomy" id="747676"/>
    <lineage>
        <taxon>Eukaryota</taxon>
        <taxon>Fungi</taxon>
        <taxon>Dikarya</taxon>
        <taxon>Basidiomycota</taxon>
        <taxon>Pucciniomycotina</taxon>
        <taxon>Pucciniomycetes</taxon>
        <taxon>Pucciniales</taxon>
        <taxon>Melampsoraceae</taxon>
        <taxon>Melampsora</taxon>
    </lineage>
</organism>